<dbReference type="Proteomes" id="UP001180020">
    <property type="component" value="Unassembled WGS sequence"/>
</dbReference>
<dbReference type="GO" id="GO:0005737">
    <property type="term" value="C:cytoplasm"/>
    <property type="evidence" value="ECO:0007669"/>
    <property type="project" value="TreeGrafter"/>
</dbReference>
<protein>
    <recommendedName>
        <fullName evidence="4">NDH-dependent cyclic electron flow 5</fullName>
    </recommendedName>
</protein>
<sequence>MAFSFPSSPPNFTPLTPTNPPNNHPNPNPQTPIQFFNPNPKSKFSLSASHSDTPPPPFPPINADYLDKEFRVDGVSFEGIGDGDLCVVKMGLDGGGGSAACAAVLLPSGVITSYKAKMWHGSNVEVIHTSVSEGVGGAVIRGGVSVGCGCGVAGERPWWPRTWSLMDVRGSSHNSIQVELISVNPKHGVEFKYLITLQQDLLSSELVVTNMGSSNLQLTGSILSHLEVCSPNATYAVGLQGSSYFNKPPPMSEFLIVPPNFNEKSRSNAKKSQFLEGIFSGWSSREQKSTNEAKSGGELSEEDVEREEDEDYAQLTEKMSRIYTTAPTKFTVIDRGRRTSVVFGRSGFEELYFLGPGSNHEQYGKYSYICVGPSAVLKPVMLAPERLWRGAQYLFNPNI</sequence>
<dbReference type="Gene3D" id="2.70.98.10">
    <property type="match status" value="1"/>
</dbReference>
<feature type="compositionally biased region" description="Pro residues" evidence="1">
    <location>
        <begin position="7"/>
        <end position="30"/>
    </location>
</feature>
<gene>
    <name evidence="2" type="ORF">QJS10_CPA08g00111</name>
</gene>
<proteinExistence type="predicted"/>
<dbReference type="GO" id="GO:0047938">
    <property type="term" value="F:glucose-6-phosphate 1-epimerase activity"/>
    <property type="evidence" value="ECO:0007669"/>
    <property type="project" value="TreeGrafter"/>
</dbReference>
<dbReference type="EMBL" id="JAUJYO010000008">
    <property type="protein sequence ID" value="KAK1310460.1"/>
    <property type="molecule type" value="Genomic_DNA"/>
</dbReference>
<feature type="compositionally biased region" description="Acidic residues" evidence="1">
    <location>
        <begin position="299"/>
        <end position="310"/>
    </location>
</feature>
<organism evidence="2 3">
    <name type="scientific">Acorus calamus</name>
    <name type="common">Sweet flag</name>
    <dbReference type="NCBI Taxonomy" id="4465"/>
    <lineage>
        <taxon>Eukaryota</taxon>
        <taxon>Viridiplantae</taxon>
        <taxon>Streptophyta</taxon>
        <taxon>Embryophyta</taxon>
        <taxon>Tracheophyta</taxon>
        <taxon>Spermatophyta</taxon>
        <taxon>Magnoliopsida</taxon>
        <taxon>Liliopsida</taxon>
        <taxon>Acoraceae</taxon>
        <taxon>Acorus</taxon>
    </lineage>
</organism>
<name>A0AAV9EAA4_ACOCL</name>
<dbReference type="GO" id="GO:0030246">
    <property type="term" value="F:carbohydrate binding"/>
    <property type="evidence" value="ECO:0007669"/>
    <property type="project" value="InterPro"/>
</dbReference>
<reference evidence="2" key="2">
    <citation type="submission" date="2023-06" db="EMBL/GenBank/DDBJ databases">
        <authorList>
            <person name="Ma L."/>
            <person name="Liu K.-W."/>
            <person name="Li Z."/>
            <person name="Hsiao Y.-Y."/>
            <person name="Qi Y."/>
            <person name="Fu T."/>
            <person name="Tang G."/>
            <person name="Zhang D."/>
            <person name="Sun W.-H."/>
            <person name="Liu D.-K."/>
            <person name="Li Y."/>
            <person name="Chen G.-Z."/>
            <person name="Liu X.-D."/>
            <person name="Liao X.-Y."/>
            <person name="Jiang Y.-T."/>
            <person name="Yu X."/>
            <person name="Hao Y."/>
            <person name="Huang J."/>
            <person name="Zhao X.-W."/>
            <person name="Ke S."/>
            <person name="Chen Y.-Y."/>
            <person name="Wu W.-L."/>
            <person name="Hsu J.-L."/>
            <person name="Lin Y.-F."/>
            <person name="Huang M.-D."/>
            <person name="Li C.-Y."/>
            <person name="Huang L."/>
            <person name="Wang Z.-W."/>
            <person name="Zhao X."/>
            <person name="Zhong W.-Y."/>
            <person name="Peng D.-H."/>
            <person name="Ahmad S."/>
            <person name="Lan S."/>
            <person name="Zhang J.-S."/>
            <person name="Tsai W.-C."/>
            <person name="Van De Peer Y."/>
            <person name="Liu Z.-J."/>
        </authorList>
    </citation>
    <scope>NUCLEOTIDE SEQUENCE</scope>
    <source>
        <strain evidence="2">CP</strain>
        <tissue evidence="2">Leaves</tissue>
    </source>
</reference>
<accession>A0AAV9EAA4</accession>
<dbReference type="AlphaFoldDB" id="A0AAV9EAA4"/>
<dbReference type="InterPro" id="IPR011013">
    <property type="entry name" value="Gal_mutarotase_sf_dom"/>
</dbReference>
<feature type="region of interest" description="Disordered" evidence="1">
    <location>
        <begin position="286"/>
        <end position="310"/>
    </location>
</feature>
<evidence type="ECO:0000313" key="3">
    <source>
        <dbReference type="Proteomes" id="UP001180020"/>
    </source>
</evidence>
<reference evidence="2" key="1">
    <citation type="journal article" date="2023" name="Nat. Commun.">
        <title>Diploid and tetraploid genomes of Acorus and the evolution of monocots.</title>
        <authorList>
            <person name="Ma L."/>
            <person name="Liu K.W."/>
            <person name="Li Z."/>
            <person name="Hsiao Y.Y."/>
            <person name="Qi Y."/>
            <person name="Fu T."/>
            <person name="Tang G.D."/>
            <person name="Zhang D."/>
            <person name="Sun W.H."/>
            <person name="Liu D.K."/>
            <person name="Li Y."/>
            <person name="Chen G.Z."/>
            <person name="Liu X.D."/>
            <person name="Liao X.Y."/>
            <person name="Jiang Y.T."/>
            <person name="Yu X."/>
            <person name="Hao Y."/>
            <person name="Huang J."/>
            <person name="Zhao X.W."/>
            <person name="Ke S."/>
            <person name="Chen Y.Y."/>
            <person name="Wu W.L."/>
            <person name="Hsu J.L."/>
            <person name="Lin Y.F."/>
            <person name="Huang M.D."/>
            <person name="Li C.Y."/>
            <person name="Huang L."/>
            <person name="Wang Z.W."/>
            <person name="Zhao X."/>
            <person name="Zhong W.Y."/>
            <person name="Peng D.H."/>
            <person name="Ahmad S."/>
            <person name="Lan S."/>
            <person name="Zhang J.S."/>
            <person name="Tsai W.C."/>
            <person name="Van de Peer Y."/>
            <person name="Liu Z.J."/>
        </authorList>
    </citation>
    <scope>NUCLEOTIDE SEQUENCE</scope>
    <source>
        <strain evidence="2">CP</strain>
    </source>
</reference>
<keyword evidence="3" id="KW-1185">Reference proteome</keyword>
<comment type="caution">
    <text evidence="2">The sequence shown here is derived from an EMBL/GenBank/DDBJ whole genome shotgun (WGS) entry which is preliminary data.</text>
</comment>
<dbReference type="GO" id="GO:0005975">
    <property type="term" value="P:carbohydrate metabolic process"/>
    <property type="evidence" value="ECO:0007669"/>
    <property type="project" value="InterPro"/>
</dbReference>
<dbReference type="PANTHER" id="PTHR11122:SF15">
    <property type="entry name" value="PROTEIN NDH-DEPENDENT CYCLIC ELECTRON FLOW 5"/>
    <property type="match status" value="1"/>
</dbReference>
<feature type="compositionally biased region" description="Polar residues" evidence="1">
    <location>
        <begin position="33"/>
        <end position="52"/>
    </location>
</feature>
<dbReference type="SUPFAM" id="SSF74650">
    <property type="entry name" value="Galactose mutarotase-like"/>
    <property type="match status" value="1"/>
</dbReference>
<dbReference type="PANTHER" id="PTHR11122">
    <property type="entry name" value="APOSPORY-ASSOCIATED PROTEIN C-RELATED"/>
    <property type="match status" value="1"/>
</dbReference>
<evidence type="ECO:0000256" key="1">
    <source>
        <dbReference type="SAM" id="MobiDB-lite"/>
    </source>
</evidence>
<evidence type="ECO:0000313" key="2">
    <source>
        <dbReference type="EMBL" id="KAK1310460.1"/>
    </source>
</evidence>
<dbReference type="InterPro" id="IPR014718">
    <property type="entry name" value="GH-type_carb-bd"/>
</dbReference>
<feature type="region of interest" description="Disordered" evidence="1">
    <location>
        <begin position="1"/>
        <end position="57"/>
    </location>
</feature>
<evidence type="ECO:0008006" key="4">
    <source>
        <dbReference type="Google" id="ProtNLM"/>
    </source>
</evidence>